<dbReference type="Pfam" id="PF16734">
    <property type="entry name" value="Pilin_GH"/>
    <property type="match status" value="1"/>
</dbReference>
<feature type="region of interest" description="Disordered" evidence="1">
    <location>
        <begin position="1"/>
        <end position="36"/>
    </location>
</feature>
<evidence type="ECO:0000256" key="1">
    <source>
        <dbReference type="SAM" id="MobiDB-lite"/>
    </source>
</evidence>
<organism evidence="2 3">
    <name type="scientific">Tychonema bourrellyi FEM_GT703</name>
    <dbReference type="NCBI Taxonomy" id="2040638"/>
    <lineage>
        <taxon>Bacteria</taxon>
        <taxon>Bacillati</taxon>
        <taxon>Cyanobacteriota</taxon>
        <taxon>Cyanophyceae</taxon>
        <taxon>Oscillatoriophycideae</taxon>
        <taxon>Oscillatoriales</taxon>
        <taxon>Microcoleaceae</taxon>
        <taxon>Tychonema</taxon>
    </lineage>
</organism>
<comment type="caution">
    <text evidence="2">The sequence shown here is derived from an EMBL/GenBank/DDBJ whole genome shotgun (WGS) entry which is preliminary data.</text>
</comment>
<dbReference type="EMBL" id="NXIB02000114">
    <property type="protein sequence ID" value="PHX54228.1"/>
    <property type="molecule type" value="Genomic_DNA"/>
</dbReference>
<proteinExistence type="predicted"/>
<sequence>MELDQKPETNLQHLTTTPETDGIFDQEKSSPLKSEVVQSPPEAVAIAPQKKGRRWYLVKGGILFLILNLGIEGSNYFSPKSSCCVRPEPEQYVHSINRGLQATFAENGTFTNSVNELGLGIKTQTKHFKYSVSTTKTAAFSYGIPYKDAFKTVYFGLFNWDERIELKSYVGAVFVVPTTNGNPNSDQNEMTTISIVCRAVAPSKTQPANPLLKDGQPMCGIGTENAFK</sequence>
<protein>
    <recommendedName>
        <fullName evidence="4">General secretion pathway protein GspH</fullName>
    </recommendedName>
</protein>
<evidence type="ECO:0000313" key="3">
    <source>
        <dbReference type="Proteomes" id="UP000226442"/>
    </source>
</evidence>
<keyword evidence="3" id="KW-1185">Reference proteome</keyword>
<dbReference type="RefSeq" id="WP_096829816.1">
    <property type="nucleotide sequence ID" value="NZ_NXIB02000114.1"/>
</dbReference>
<evidence type="ECO:0008006" key="4">
    <source>
        <dbReference type="Google" id="ProtNLM"/>
    </source>
</evidence>
<reference evidence="2" key="1">
    <citation type="submission" date="2017-10" db="EMBL/GenBank/DDBJ databases">
        <title>Draft genome sequence of the planktic cyanobacteria Tychonema bourrellyi isolated from alpine lentic freshwater.</title>
        <authorList>
            <person name="Tett A."/>
            <person name="Armanini F."/>
            <person name="Asnicar F."/>
            <person name="Boscaini A."/>
            <person name="Pasolli E."/>
            <person name="Zolfo M."/>
            <person name="Donati C."/>
            <person name="Salmaso N."/>
            <person name="Segata N."/>
        </authorList>
    </citation>
    <scope>NUCLEOTIDE SEQUENCE</scope>
    <source>
        <strain evidence="2">FEM_GT703</strain>
    </source>
</reference>
<dbReference type="Proteomes" id="UP000226442">
    <property type="component" value="Unassembled WGS sequence"/>
</dbReference>
<dbReference type="InterPro" id="IPR031975">
    <property type="entry name" value="Pilin_GH"/>
</dbReference>
<accession>A0A2G4EXM7</accession>
<dbReference type="AlphaFoldDB" id="A0A2G4EXM7"/>
<name>A0A2G4EXM7_9CYAN</name>
<gene>
    <name evidence="2" type="ORF">CP500_017330</name>
</gene>
<evidence type="ECO:0000313" key="2">
    <source>
        <dbReference type="EMBL" id="PHX54228.1"/>
    </source>
</evidence>
<dbReference type="OrthoDB" id="467711at2"/>
<feature type="compositionally biased region" description="Polar residues" evidence="1">
    <location>
        <begin position="8"/>
        <end position="19"/>
    </location>
</feature>